<dbReference type="Proteomes" id="UP000652761">
    <property type="component" value="Unassembled WGS sequence"/>
</dbReference>
<proteinExistence type="predicted"/>
<keyword evidence="3" id="KW-1185">Reference proteome</keyword>
<keyword evidence="1" id="KW-0175">Coiled coil</keyword>
<dbReference type="OrthoDB" id="1938107at2759"/>
<dbReference type="PANTHER" id="PTHR36402">
    <property type="entry name" value="EXPRESSED PROTEIN"/>
    <property type="match status" value="1"/>
</dbReference>
<accession>A0A843TMG4</accession>
<organism evidence="2 3">
    <name type="scientific">Colocasia esculenta</name>
    <name type="common">Wild taro</name>
    <name type="synonym">Arum esculentum</name>
    <dbReference type="NCBI Taxonomy" id="4460"/>
    <lineage>
        <taxon>Eukaryota</taxon>
        <taxon>Viridiplantae</taxon>
        <taxon>Streptophyta</taxon>
        <taxon>Embryophyta</taxon>
        <taxon>Tracheophyta</taxon>
        <taxon>Spermatophyta</taxon>
        <taxon>Magnoliopsida</taxon>
        <taxon>Liliopsida</taxon>
        <taxon>Araceae</taxon>
        <taxon>Aroideae</taxon>
        <taxon>Colocasieae</taxon>
        <taxon>Colocasia</taxon>
    </lineage>
</organism>
<comment type="caution">
    <text evidence="2">The sequence shown here is derived from an EMBL/GenBank/DDBJ whole genome shotgun (WGS) entry which is preliminary data.</text>
</comment>
<gene>
    <name evidence="2" type="ORF">Taro_003689</name>
</gene>
<dbReference type="PANTHER" id="PTHR36402:SF1">
    <property type="entry name" value="EXPRESSED PROTEIN"/>
    <property type="match status" value="1"/>
</dbReference>
<evidence type="ECO:0000313" key="3">
    <source>
        <dbReference type="Proteomes" id="UP000652761"/>
    </source>
</evidence>
<dbReference type="EMBL" id="NMUH01000096">
    <property type="protein sequence ID" value="MQL71396.1"/>
    <property type="molecule type" value="Genomic_DNA"/>
</dbReference>
<reference evidence="2" key="1">
    <citation type="submission" date="2017-07" db="EMBL/GenBank/DDBJ databases">
        <title>Taro Niue Genome Assembly and Annotation.</title>
        <authorList>
            <person name="Atibalentja N."/>
            <person name="Keating K."/>
            <person name="Fields C.J."/>
        </authorList>
    </citation>
    <scope>NUCLEOTIDE SEQUENCE</scope>
    <source>
        <strain evidence="2">Niue_2</strain>
        <tissue evidence="2">Leaf</tissue>
    </source>
</reference>
<protein>
    <submittedName>
        <fullName evidence="2">Uncharacterized protein</fullName>
    </submittedName>
</protein>
<name>A0A843TMG4_COLES</name>
<evidence type="ECO:0000256" key="1">
    <source>
        <dbReference type="SAM" id="Coils"/>
    </source>
</evidence>
<evidence type="ECO:0000313" key="2">
    <source>
        <dbReference type="EMBL" id="MQL71396.1"/>
    </source>
</evidence>
<sequence length="235" mass="27246">MESPLRRVARTATPSTAKARSLVSLRYVATESAPSPVRCHHHPPSECPHDYAKPSAFLRSWKSPPPTTDPAEAQKKLALLRREYEKQVKQRRWQYTYEMELQRQERLRKDEARRKAARVANEERKAAKAAAAEVAAVERKVFKKDFRKTLLKERAEKLESWRSKVELQEKKRGDKAELLHSQSSMWIDDNELDKRITVRPSLTLHNPPAMNVLSLLPTAFNVFHTDFIIHSFVTI</sequence>
<feature type="coiled-coil region" evidence="1">
    <location>
        <begin position="120"/>
        <end position="171"/>
    </location>
</feature>
<dbReference type="AlphaFoldDB" id="A0A843TMG4"/>